<feature type="domain" description="NLE" evidence="9">
    <location>
        <begin position="24"/>
        <end position="84"/>
    </location>
</feature>
<comment type="subcellular location">
    <subcellularLocation>
        <location evidence="6">Nucleus</location>
        <location evidence="6">Nucleolus</location>
    </subcellularLocation>
    <subcellularLocation>
        <location evidence="6">Nucleus</location>
        <location evidence="6">Nucleoplasm</location>
    </subcellularLocation>
</comment>
<dbReference type="GO" id="GO:0000466">
    <property type="term" value="P:maturation of 5.8S rRNA from tricistronic rRNA transcript (SSU-rRNA, 5.8S rRNA, LSU-rRNA)"/>
    <property type="evidence" value="ECO:0007669"/>
    <property type="project" value="UniProtKB-UniRule"/>
</dbReference>
<dbReference type="InParanoid" id="G7DUP5"/>
<dbReference type="PANTHER" id="PTHR19855:SF11">
    <property type="entry name" value="RIBOSOME BIOGENESIS PROTEIN WDR12"/>
    <property type="match status" value="1"/>
</dbReference>
<reference evidence="10 11" key="1">
    <citation type="journal article" date="2011" name="J. Gen. Appl. Microbiol.">
        <title>Draft genome sequencing of the enigmatic basidiomycete Mixia osmundae.</title>
        <authorList>
            <person name="Nishida H."/>
            <person name="Nagatsuka Y."/>
            <person name="Sugiyama J."/>
        </authorList>
    </citation>
    <scope>NUCLEOTIDE SEQUENCE [LARGE SCALE GENOMIC DNA]</scope>
    <source>
        <strain evidence="11">CBS 9802 / IAM 14324 / JCM 22182 / KY 12970</strain>
    </source>
</reference>
<evidence type="ECO:0000259" key="9">
    <source>
        <dbReference type="Pfam" id="PF08154"/>
    </source>
</evidence>
<dbReference type="Gene3D" id="2.130.10.10">
    <property type="entry name" value="YVTN repeat-like/Quinoprotein amine dehydrogenase"/>
    <property type="match status" value="1"/>
</dbReference>
<dbReference type="FunCoup" id="G7DUP5">
    <property type="interactions" value="372"/>
</dbReference>
<evidence type="ECO:0000256" key="6">
    <source>
        <dbReference type="HAMAP-Rule" id="MF_03029"/>
    </source>
</evidence>
<feature type="region of interest" description="Disordered" evidence="8">
    <location>
        <begin position="251"/>
        <end position="285"/>
    </location>
</feature>
<evidence type="ECO:0000256" key="3">
    <source>
        <dbReference type="ARBA" id="ARBA00022574"/>
    </source>
</evidence>
<accession>G7DUP5</accession>
<keyword evidence="3 7" id="KW-0853">WD repeat</keyword>
<comment type="function">
    <text evidence="6">Component of the NOP7 complex, which is required for maturation of the 25S and 5.8S ribosomal RNAs and formation of the 60S ribosome.</text>
</comment>
<dbReference type="PROSITE" id="PS00678">
    <property type="entry name" value="WD_REPEATS_1"/>
    <property type="match status" value="2"/>
</dbReference>
<feature type="repeat" description="WD" evidence="7">
    <location>
        <begin position="372"/>
        <end position="414"/>
    </location>
</feature>
<dbReference type="OrthoDB" id="10251381at2759"/>
<name>G7DUP5_MIXOS</name>
<dbReference type="PROSITE" id="PS50294">
    <property type="entry name" value="WD_REPEATS_REGION"/>
    <property type="match status" value="1"/>
</dbReference>
<dbReference type="HOGENOM" id="CLU_000288_57_0_1"/>
<dbReference type="InterPro" id="IPR019775">
    <property type="entry name" value="WD40_repeat_CS"/>
</dbReference>
<keyword evidence="4" id="KW-0677">Repeat</keyword>
<comment type="similarity">
    <text evidence="6">Belongs to the WD repeat WDR12/YTM1 family.</text>
</comment>
<evidence type="ECO:0000313" key="10">
    <source>
        <dbReference type="EMBL" id="GAA94305.1"/>
    </source>
</evidence>
<evidence type="ECO:0000256" key="4">
    <source>
        <dbReference type="ARBA" id="ARBA00022737"/>
    </source>
</evidence>
<dbReference type="GO" id="GO:0005730">
    <property type="term" value="C:nucleolus"/>
    <property type="evidence" value="ECO:0007669"/>
    <property type="project" value="UniProtKB-SubCell"/>
</dbReference>
<dbReference type="InterPro" id="IPR036322">
    <property type="entry name" value="WD40_repeat_dom_sf"/>
</dbReference>
<evidence type="ECO:0000256" key="5">
    <source>
        <dbReference type="ARBA" id="ARBA00023242"/>
    </source>
</evidence>
<dbReference type="InterPro" id="IPR015943">
    <property type="entry name" value="WD40/YVTN_repeat-like_dom_sf"/>
</dbReference>
<organism evidence="10 11">
    <name type="scientific">Mixia osmundae (strain CBS 9802 / IAM 14324 / JCM 22182 / KY 12970)</name>
    <dbReference type="NCBI Taxonomy" id="764103"/>
    <lineage>
        <taxon>Eukaryota</taxon>
        <taxon>Fungi</taxon>
        <taxon>Dikarya</taxon>
        <taxon>Basidiomycota</taxon>
        <taxon>Pucciniomycotina</taxon>
        <taxon>Mixiomycetes</taxon>
        <taxon>Mixiales</taxon>
        <taxon>Mixiaceae</taxon>
        <taxon>Mixia</taxon>
    </lineage>
</organism>
<dbReference type="InterPro" id="IPR012972">
    <property type="entry name" value="NLE"/>
</dbReference>
<comment type="subunit">
    <text evidence="6">Component of the NOP7 complex, composed of ERB1, NOP7 and YTM1. Within the NOP7 complex ERB1 appears to interact directly with NOP7 and YTM1. The NOP7 complex also associates with the 66S pre-ribosome.</text>
</comment>
<dbReference type="PRINTS" id="PR00320">
    <property type="entry name" value="GPROTEINBRPT"/>
</dbReference>
<dbReference type="GO" id="GO:0005654">
    <property type="term" value="C:nucleoplasm"/>
    <property type="evidence" value="ECO:0007669"/>
    <property type="project" value="UniProtKB-SubCell"/>
</dbReference>
<dbReference type="STRING" id="764103.G7DUP5"/>
<evidence type="ECO:0000256" key="7">
    <source>
        <dbReference type="PROSITE-ProRule" id="PRU00221"/>
    </source>
</evidence>
<dbReference type="InterPro" id="IPR020472">
    <property type="entry name" value="WD40_PAC1"/>
</dbReference>
<evidence type="ECO:0000256" key="8">
    <source>
        <dbReference type="SAM" id="MobiDB-lite"/>
    </source>
</evidence>
<dbReference type="HAMAP" id="MF_03029">
    <property type="entry name" value="WDR12"/>
    <property type="match status" value="1"/>
</dbReference>
<dbReference type="AlphaFoldDB" id="G7DUP5"/>
<feature type="repeat" description="WD" evidence="7">
    <location>
        <begin position="286"/>
        <end position="328"/>
    </location>
</feature>
<dbReference type="InterPro" id="IPR001680">
    <property type="entry name" value="WD40_rpt"/>
</dbReference>
<reference evidence="10 11" key="2">
    <citation type="journal article" date="2012" name="Open Biol.">
        <title>Characteristics of nucleosomes and linker DNA regions on the genome of the basidiomycete Mixia osmundae revealed by mono- and dinucleosome mapping.</title>
        <authorList>
            <person name="Nishida H."/>
            <person name="Kondo S."/>
            <person name="Matsumoto T."/>
            <person name="Suzuki Y."/>
            <person name="Yoshikawa H."/>
            <person name="Taylor T.D."/>
            <person name="Sugiyama J."/>
        </authorList>
    </citation>
    <scope>NUCLEOTIDE SEQUENCE [LARGE SCALE GENOMIC DNA]</scope>
    <source>
        <strain evidence="11">CBS 9802 / IAM 14324 / JCM 22182 / KY 12970</strain>
    </source>
</reference>
<dbReference type="EMBL" id="BABT02000032">
    <property type="protein sequence ID" value="GAA94305.1"/>
    <property type="molecule type" value="Genomic_DNA"/>
</dbReference>
<evidence type="ECO:0000256" key="2">
    <source>
        <dbReference type="ARBA" id="ARBA00022552"/>
    </source>
</evidence>
<dbReference type="GO" id="GO:0030687">
    <property type="term" value="C:preribosome, large subunit precursor"/>
    <property type="evidence" value="ECO:0007669"/>
    <property type="project" value="UniProtKB-UniRule"/>
</dbReference>
<evidence type="ECO:0000313" key="11">
    <source>
        <dbReference type="Proteomes" id="UP000009131"/>
    </source>
</evidence>
<protein>
    <recommendedName>
        <fullName evidence="6">Ribosome biogenesis protein YTM1</fullName>
    </recommendedName>
</protein>
<dbReference type="SUPFAM" id="SSF50978">
    <property type="entry name" value="WD40 repeat-like"/>
    <property type="match status" value="1"/>
</dbReference>
<dbReference type="GO" id="GO:0000463">
    <property type="term" value="P:maturation of LSU-rRNA from tricistronic rRNA transcript (SSU-rRNA, 5.8S rRNA, LSU-rRNA)"/>
    <property type="evidence" value="ECO:0007669"/>
    <property type="project" value="UniProtKB-UniRule"/>
</dbReference>
<sequence length="465" mass="51016">MEGPVASTSALINGDSNKSAPKMIPVRLRTTTSQYKIPESQYLVPADWRRYQLSELINKVVGTDAPVPFDFIISDELLRTSLELYQQGKGLTEESVLDIEYVESTLPPQRLSAFQVDDWISDIDSSRPGYFLASSYSSQVHVYSSSAEKLVTLSGMTQSALSTCWLSNTTGNRYDYIAAGGMDRIGRVWRLDRSNIATTARDAFLLPLHTAPISSVRSAGPSANGDRRLLTAGWDGLVALWTLRDGQKEDDAEAIDTDPDNLARKKRRKQNGTSSAPIRKAPTHVFHSHKGAVTRAIFDRQDNNVAYSAGWDHTVKTWDLETGSEASSRSSDKVITDLDQMASKNLLVTGSTDRLVCFWDSREALSTISLTLSGHKSQVSSVRAHPISPLLVVSASFDSTMRIWDARSPKQALFTIQREAKPASADSKPVPGIGDKILSAAWDGQIIASGGEDKQIQLHRTNVNT</sequence>
<dbReference type="RefSeq" id="XP_014566036.1">
    <property type="nucleotide sequence ID" value="XM_014710550.1"/>
</dbReference>
<dbReference type="OMA" id="DHKYVEF"/>
<dbReference type="PANTHER" id="PTHR19855">
    <property type="entry name" value="WD40 REPEAT PROTEIN 12, 37"/>
    <property type="match status" value="1"/>
</dbReference>
<dbReference type="Pfam" id="PF08154">
    <property type="entry name" value="NLE"/>
    <property type="match status" value="1"/>
</dbReference>
<gene>
    <name evidence="10" type="primary">Mo00954</name>
    <name evidence="6" type="synonym">YTM1</name>
    <name evidence="10" type="ORF">E5Q_00954</name>
</gene>
<comment type="caution">
    <text evidence="10">The sequence shown here is derived from an EMBL/GenBank/DDBJ whole genome shotgun (WGS) entry which is preliminary data.</text>
</comment>
<evidence type="ECO:0000256" key="1">
    <source>
        <dbReference type="ARBA" id="ARBA00022517"/>
    </source>
</evidence>
<keyword evidence="2 6" id="KW-0698">rRNA processing</keyword>
<keyword evidence="11" id="KW-1185">Reference proteome</keyword>
<keyword evidence="1 6" id="KW-0690">Ribosome biogenesis</keyword>
<dbReference type="InterPro" id="IPR028599">
    <property type="entry name" value="WDR12/Ytm1"/>
</dbReference>
<proteinExistence type="inferred from homology"/>
<dbReference type="Pfam" id="PF00400">
    <property type="entry name" value="WD40"/>
    <property type="match status" value="4"/>
</dbReference>
<keyword evidence="5 6" id="KW-0539">Nucleus</keyword>
<dbReference type="PROSITE" id="PS50082">
    <property type="entry name" value="WD_REPEATS_2"/>
    <property type="match status" value="2"/>
</dbReference>
<dbReference type="SMART" id="SM00320">
    <property type="entry name" value="WD40"/>
    <property type="match status" value="7"/>
</dbReference>
<dbReference type="eggNOG" id="KOG0313">
    <property type="taxonomic scope" value="Eukaryota"/>
</dbReference>
<dbReference type="GO" id="GO:0043021">
    <property type="term" value="F:ribonucleoprotein complex binding"/>
    <property type="evidence" value="ECO:0007669"/>
    <property type="project" value="UniProtKB-UniRule"/>
</dbReference>
<dbReference type="Proteomes" id="UP000009131">
    <property type="component" value="Unassembled WGS sequence"/>
</dbReference>